<feature type="transmembrane region" description="Helical" evidence="9">
    <location>
        <begin position="20"/>
        <end position="36"/>
    </location>
</feature>
<comment type="similarity">
    <text evidence="3">Belongs to the EfeM/EfeO family.</text>
</comment>
<dbReference type="InterPro" id="IPR034981">
    <property type="entry name" value="Imelysin-like_EfeO/Algp7"/>
</dbReference>
<keyword evidence="7 9" id="KW-1133">Transmembrane helix</keyword>
<dbReference type="InterPro" id="IPR038352">
    <property type="entry name" value="Imelysin_sf"/>
</dbReference>
<comment type="caution">
    <text evidence="11">The sequence shown here is derived from an EMBL/GenBank/DDBJ whole genome shotgun (WGS) entry which is preliminary data.</text>
</comment>
<evidence type="ECO:0000256" key="6">
    <source>
        <dbReference type="ARBA" id="ARBA00022729"/>
    </source>
</evidence>
<keyword evidence="5 9" id="KW-0812">Transmembrane</keyword>
<evidence type="ECO:0000256" key="9">
    <source>
        <dbReference type="SAM" id="Phobius"/>
    </source>
</evidence>
<feature type="transmembrane region" description="Helical" evidence="9">
    <location>
        <begin position="119"/>
        <end position="136"/>
    </location>
</feature>
<keyword evidence="8 9" id="KW-0472">Membrane</keyword>
<evidence type="ECO:0000256" key="5">
    <source>
        <dbReference type="ARBA" id="ARBA00022692"/>
    </source>
</evidence>
<dbReference type="EMBL" id="JAAXPC010000017">
    <property type="protein sequence ID" value="NKY04299.1"/>
    <property type="molecule type" value="Genomic_DNA"/>
</dbReference>
<dbReference type="PANTHER" id="PTHR31632:SF2">
    <property type="entry name" value="PLASMA MEMBRANE IRON PERMEASE"/>
    <property type="match status" value="1"/>
</dbReference>
<feature type="transmembrane region" description="Helical" evidence="9">
    <location>
        <begin position="156"/>
        <end position="177"/>
    </location>
</feature>
<dbReference type="GO" id="GO:0033573">
    <property type="term" value="C:high-affinity iron permease complex"/>
    <property type="evidence" value="ECO:0007669"/>
    <property type="project" value="InterPro"/>
</dbReference>
<dbReference type="RefSeq" id="WP_035727868.1">
    <property type="nucleotide sequence ID" value="NZ_JAAXPC010000017.1"/>
</dbReference>
<dbReference type="CDD" id="cd14656">
    <property type="entry name" value="Imelysin-like_EfeO"/>
    <property type="match status" value="1"/>
</dbReference>
<reference evidence="11 12" key="1">
    <citation type="submission" date="2020-04" db="EMBL/GenBank/DDBJ databases">
        <title>MicrobeNet Type strains.</title>
        <authorList>
            <person name="Nicholson A.C."/>
        </authorList>
    </citation>
    <scope>NUCLEOTIDE SEQUENCE [LARGE SCALE GENOMIC DNA]</scope>
    <source>
        <strain evidence="11 12">ATCC BAA-14</strain>
    </source>
</reference>
<accession>A0A846WRV4</accession>
<feature type="transmembrane region" description="Helical" evidence="9">
    <location>
        <begin position="189"/>
        <end position="209"/>
    </location>
</feature>
<evidence type="ECO:0000259" key="10">
    <source>
        <dbReference type="Pfam" id="PF09375"/>
    </source>
</evidence>
<evidence type="ECO:0000256" key="1">
    <source>
        <dbReference type="ARBA" id="ARBA00004141"/>
    </source>
</evidence>
<dbReference type="InterPro" id="IPR004923">
    <property type="entry name" value="FTR1/Fip1/EfeU"/>
</dbReference>
<proteinExistence type="inferred from homology"/>
<evidence type="ECO:0000256" key="3">
    <source>
        <dbReference type="ARBA" id="ARBA00005989"/>
    </source>
</evidence>
<dbReference type="AlphaFoldDB" id="A0A846WRV4"/>
<feature type="transmembrane region" description="Helical" evidence="9">
    <location>
        <begin position="48"/>
        <end position="69"/>
    </location>
</feature>
<dbReference type="PANTHER" id="PTHR31632">
    <property type="entry name" value="IRON TRANSPORTER FTH1"/>
    <property type="match status" value="1"/>
</dbReference>
<feature type="transmembrane region" description="Helical" evidence="9">
    <location>
        <begin position="311"/>
        <end position="332"/>
    </location>
</feature>
<dbReference type="InterPro" id="IPR018976">
    <property type="entry name" value="Imelysin-like"/>
</dbReference>
<dbReference type="Gene3D" id="2.60.40.420">
    <property type="entry name" value="Cupredoxins - blue copper proteins"/>
    <property type="match status" value="1"/>
</dbReference>
<evidence type="ECO:0000256" key="8">
    <source>
        <dbReference type="ARBA" id="ARBA00023136"/>
    </source>
</evidence>
<comment type="subcellular location">
    <subcellularLocation>
        <location evidence="2">Cell envelope</location>
    </subcellularLocation>
    <subcellularLocation>
        <location evidence="1">Membrane</location>
        <topology evidence="1">Multi-pass membrane protein</topology>
    </subcellularLocation>
</comment>
<dbReference type="Pfam" id="PF03239">
    <property type="entry name" value="FTR1"/>
    <property type="match status" value="1"/>
</dbReference>
<dbReference type="Gene3D" id="1.20.1420.20">
    <property type="entry name" value="M75 peptidase, HXXE motif"/>
    <property type="match status" value="1"/>
</dbReference>
<feature type="domain" description="Imelysin-like" evidence="10">
    <location>
        <begin position="451"/>
        <end position="679"/>
    </location>
</feature>
<sequence>MNWADAVPNLLIGLREGLEAGLVVSILLAALHKANATLPAGRQVSTAAIWLGVLGAVSLAGSFAAVLTYSTTILSSSAQEAIGGALSVVAVVLVTGMIFWMRKTARSLSGQLRGDVERALAIGAGALTLTAFFAVGREGLETTLFLWTAVKASGSTVAPLIGAAIGIVIAITLCWLLYRRAIHLDLGKFFTWTALALIVIAAGVLAYGLGDLQDAGLLPGSSWVAFDLSAHIDPTSWWVTLISGTTELTPKMTVLQIVAWAVYLVVVLTMFLRADAVVPAAASAPEANLAARDTTEPARPRWERWAQQRTLPVALTLIAVPVLVAVVVILALPTPTSTDTAVTVTADSCAHEWNSAHSGTQSIDVANKSSHAGEINLDDASGGVVGEIETLGPGTTATLTATLGSGTYSFVCLMPGGTTRSAAVTVTGHDVANVLAVKPVTIADLTGPNNAYQAYAAQTLTTLAGDVAALRSAVASGDLAGAQKGWLTAQLDWERVGASYDSFGDKGQAVDGLPDGLPGGVNDPGFTGLHRVEYGLYHGQGPSQLLPVIDQLTTDIGVVRQSLTTDDEAGDPTNLPIRVHEILEDAQRDHLSGIDDLGSQTAYAATSADTQVTRVVLAEVAPLVQARDPGLVATITRGLDTLDAALNTTRTPNGWQPSDTVTLAQRQQVNAALGAVLQSLSDEPGLLEVPPSS</sequence>
<dbReference type="InterPro" id="IPR008972">
    <property type="entry name" value="Cupredoxin"/>
</dbReference>
<dbReference type="NCBIfam" id="NF041756">
    <property type="entry name" value="EfeU"/>
    <property type="match status" value="1"/>
</dbReference>
<keyword evidence="6" id="KW-0732">Signal</keyword>
<evidence type="ECO:0000256" key="7">
    <source>
        <dbReference type="ARBA" id="ARBA00022989"/>
    </source>
</evidence>
<name>A0A846WRV4_9ACTN</name>
<evidence type="ECO:0000256" key="2">
    <source>
        <dbReference type="ARBA" id="ARBA00004196"/>
    </source>
</evidence>
<evidence type="ECO:0000313" key="11">
    <source>
        <dbReference type="EMBL" id="NKY04299.1"/>
    </source>
</evidence>
<dbReference type="Pfam" id="PF09375">
    <property type="entry name" value="Peptidase_M75"/>
    <property type="match status" value="1"/>
</dbReference>
<feature type="transmembrane region" description="Helical" evidence="9">
    <location>
        <begin position="253"/>
        <end position="272"/>
    </location>
</feature>
<dbReference type="GO" id="GO:0030313">
    <property type="term" value="C:cell envelope"/>
    <property type="evidence" value="ECO:0007669"/>
    <property type="project" value="UniProtKB-SubCell"/>
</dbReference>
<gene>
    <name evidence="11" type="ORF">HGA05_22285</name>
</gene>
<organism evidence="11 12">
    <name type="scientific">Gordonia polyisoprenivorans</name>
    <dbReference type="NCBI Taxonomy" id="84595"/>
    <lineage>
        <taxon>Bacteria</taxon>
        <taxon>Bacillati</taxon>
        <taxon>Actinomycetota</taxon>
        <taxon>Actinomycetes</taxon>
        <taxon>Mycobacteriales</taxon>
        <taxon>Gordoniaceae</taxon>
        <taxon>Gordonia</taxon>
    </lineage>
</organism>
<comment type="similarity">
    <text evidence="4">Belongs to the oxidase-dependent Fe transporter (OFeT) (TC 9.A.10.1) family.</text>
</comment>
<evidence type="ECO:0000256" key="4">
    <source>
        <dbReference type="ARBA" id="ARBA00008333"/>
    </source>
</evidence>
<dbReference type="GO" id="GO:0015093">
    <property type="term" value="F:ferrous iron transmembrane transporter activity"/>
    <property type="evidence" value="ECO:0007669"/>
    <property type="project" value="TreeGrafter"/>
</dbReference>
<evidence type="ECO:0000313" key="12">
    <source>
        <dbReference type="Proteomes" id="UP000563898"/>
    </source>
</evidence>
<dbReference type="Proteomes" id="UP000563898">
    <property type="component" value="Unassembled WGS sequence"/>
</dbReference>
<protein>
    <submittedName>
        <fullName evidence="11">Iron permease</fullName>
    </submittedName>
</protein>
<feature type="transmembrane region" description="Helical" evidence="9">
    <location>
        <begin position="81"/>
        <end position="99"/>
    </location>
</feature>